<feature type="compositionally biased region" description="Polar residues" evidence="1">
    <location>
        <begin position="204"/>
        <end position="220"/>
    </location>
</feature>
<gene>
    <name evidence="2" type="ORF">PACLA_8A088956</name>
</gene>
<comment type="caution">
    <text evidence="2">The sequence shown here is derived from an EMBL/GenBank/DDBJ whole genome shotgun (WGS) entry which is preliminary data.</text>
</comment>
<reference evidence="2" key="1">
    <citation type="submission" date="2020-04" db="EMBL/GenBank/DDBJ databases">
        <authorList>
            <person name="Alioto T."/>
            <person name="Alioto T."/>
            <person name="Gomez Garrido J."/>
        </authorList>
    </citation>
    <scope>NUCLEOTIDE SEQUENCE</scope>
    <source>
        <strain evidence="2">A484AB</strain>
    </source>
</reference>
<feature type="region of interest" description="Disordered" evidence="1">
    <location>
        <begin position="227"/>
        <end position="246"/>
    </location>
</feature>
<sequence>GFIKACFAGCACEVKVERVGCFNDKSRPLDKLLVYSRTSRPLDKLLVYRRIPYNHEEQKIALPRLLCDCAVKAQLQGYHYIGLQHYAECWTSSESEPHYGRDGPSTDKCFNAEFQPCSQDDSECVGGARANFIYKIVNPDEATSEMNGTSSTSTAQEATSVPLAPTFQVTEPSKQPSSTPPESTFHMTEPTTYTPSTPEYIPSESTFQMTNKPSEQTEQPIQISISSVQTEMTEPTTPPSKPTFQMTEKPTIPLLLNNATQPPEMTEIIPSSTVAPVASTKTPCYDRSFFCRLRVQLMHCSSPAMVMMCPKTCYQCD</sequence>
<evidence type="ECO:0000313" key="2">
    <source>
        <dbReference type="EMBL" id="CAB4011046.1"/>
    </source>
</evidence>
<organism evidence="2 3">
    <name type="scientific">Paramuricea clavata</name>
    <name type="common">Red gorgonian</name>
    <name type="synonym">Violescent sea-whip</name>
    <dbReference type="NCBI Taxonomy" id="317549"/>
    <lineage>
        <taxon>Eukaryota</taxon>
        <taxon>Metazoa</taxon>
        <taxon>Cnidaria</taxon>
        <taxon>Anthozoa</taxon>
        <taxon>Octocorallia</taxon>
        <taxon>Malacalcyonacea</taxon>
        <taxon>Plexauridae</taxon>
        <taxon>Paramuricea</taxon>
    </lineage>
</organism>
<dbReference type="OrthoDB" id="6022609at2759"/>
<feature type="non-terminal residue" evidence="2">
    <location>
        <position position="317"/>
    </location>
</feature>
<accession>A0A7D9EMS2</accession>
<feature type="compositionally biased region" description="Polar residues" evidence="1">
    <location>
        <begin position="167"/>
        <end position="186"/>
    </location>
</feature>
<proteinExistence type="predicted"/>
<name>A0A7D9EMS2_PARCT</name>
<dbReference type="EMBL" id="CACRXK020007009">
    <property type="protein sequence ID" value="CAB4011046.1"/>
    <property type="molecule type" value="Genomic_DNA"/>
</dbReference>
<dbReference type="Proteomes" id="UP001152795">
    <property type="component" value="Unassembled WGS sequence"/>
</dbReference>
<keyword evidence="3" id="KW-1185">Reference proteome</keyword>
<evidence type="ECO:0000256" key="1">
    <source>
        <dbReference type="SAM" id="MobiDB-lite"/>
    </source>
</evidence>
<dbReference type="AlphaFoldDB" id="A0A7D9EMS2"/>
<feature type="region of interest" description="Disordered" evidence="1">
    <location>
        <begin position="166"/>
        <end position="220"/>
    </location>
</feature>
<feature type="compositionally biased region" description="Low complexity" evidence="1">
    <location>
        <begin position="188"/>
        <end position="203"/>
    </location>
</feature>
<protein>
    <submittedName>
        <fullName evidence="2">Uncharacterized protein</fullName>
    </submittedName>
</protein>
<evidence type="ECO:0000313" key="3">
    <source>
        <dbReference type="Proteomes" id="UP001152795"/>
    </source>
</evidence>